<dbReference type="OrthoDB" id="3512845at2759"/>
<reference evidence="1 2" key="1">
    <citation type="submission" date="2018-08" db="EMBL/GenBank/DDBJ databases">
        <title>Draft genome sequences of two Aspergillus turcosus clinical strains isolated from bronchoalveolar lavage fluid: one azole-susceptible and the other azole-resistant.</title>
        <authorList>
            <person name="Parent-Michaud M."/>
            <person name="Dufresne P.J."/>
            <person name="Fournier E."/>
            <person name="Martineau C."/>
            <person name="Moreira S."/>
            <person name="Perkins V."/>
            <person name="De Repentigny L."/>
            <person name="Dufresne S.F."/>
        </authorList>
    </citation>
    <scope>NUCLEOTIDE SEQUENCE [LARGE SCALE GENOMIC DNA]</scope>
    <source>
        <strain evidence="1">HMR AF 1038</strain>
    </source>
</reference>
<dbReference type="Gene3D" id="3.40.50.300">
    <property type="entry name" value="P-loop containing nucleotide triphosphate hydrolases"/>
    <property type="match status" value="1"/>
</dbReference>
<dbReference type="SUPFAM" id="SSF52540">
    <property type="entry name" value="P-loop containing nucleoside triphosphate hydrolases"/>
    <property type="match status" value="1"/>
</dbReference>
<dbReference type="InterPro" id="IPR027417">
    <property type="entry name" value="P-loop_NTPase"/>
</dbReference>
<keyword evidence="2" id="KW-1185">Reference proteome</keyword>
<dbReference type="Proteomes" id="UP000215289">
    <property type="component" value="Unassembled WGS sequence"/>
</dbReference>
<evidence type="ECO:0008006" key="3">
    <source>
        <dbReference type="Google" id="ProtNLM"/>
    </source>
</evidence>
<name>A0A421D0H1_9EURO</name>
<dbReference type="AlphaFoldDB" id="A0A421D0H1"/>
<comment type="caution">
    <text evidence="1">The sequence shown here is derived from an EMBL/GenBank/DDBJ whole genome shotgun (WGS) entry which is preliminary data.</text>
</comment>
<sequence length="188" mass="21195">MSPPLSDAIARLGPAIQRTSSDPRPVVLMTCAVAGSGKSTLAKSVCSVYPSFTRLSIDTYIYSHHGLWNVDYPKEHYEKYQDEAEAALKRQLVHILQQGDTNVVLDFSFAFREDRDEWKALITESGGRWVLVYLNADPAEIRRRVAARNALIEKDGDSAFYLTEDVLERYIRGFERPVGEGEIVINVD</sequence>
<dbReference type="EMBL" id="NIDN02000145">
    <property type="protein sequence ID" value="RLL95599.1"/>
    <property type="molecule type" value="Genomic_DNA"/>
</dbReference>
<accession>A0A421D0H1</accession>
<evidence type="ECO:0000313" key="2">
    <source>
        <dbReference type="Proteomes" id="UP000215289"/>
    </source>
</evidence>
<protein>
    <recommendedName>
        <fullName evidence="3">ATP/GTP-binding protein</fullName>
    </recommendedName>
</protein>
<organism evidence="1 2">
    <name type="scientific">Aspergillus turcosus</name>
    <dbReference type="NCBI Taxonomy" id="1245748"/>
    <lineage>
        <taxon>Eukaryota</taxon>
        <taxon>Fungi</taxon>
        <taxon>Dikarya</taxon>
        <taxon>Ascomycota</taxon>
        <taxon>Pezizomycotina</taxon>
        <taxon>Eurotiomycetes</taxon>
        <taxon>Eurotiomycetidae</taxon>
        <taxon>Eurotiales</taxon>
        <taxon>Aspergillaceae</taxon>
        <taxon>Aspergillus</taxon>
        <taxon>Aspergillus subgen. Fumigati</taxon>
    </lineage>
</organism>
<proteinExistence type="predicted"/>
<dbReference type="Pfam" id="PF13671">
    <property type="entry name" value="AAA_33"/>
    <property type="match status" value="1"/>
</dbReference>
<evidence type="ECO:0000313" key="1">
    <source>
        <dbReference type="EMBL" id="RLL95599.1"/>
    </source>
</evidence>
<gene>
    <name evidence="1" type="ORF">CFD26_103893</name>
</gene>